<proteinExistence type="predicted"/>
<organism evidence="2 3">
    <name type="scientific">Novosphingobium aquae</name>
    <dbReference type="NCBI Taxonomy" id="3133435"/>
    <lineage>
        <taxon>Bacteria</taxon>
        <taxon>Pseudomonadati</taxon>
        <taxon>Pseudomonadota</taxon>
        <taxon>Alphaproteobacteria</taxon>
        <taxon>Sphingomonadales</taxon>
        <taxon>Sphingomonadaceae</taxon>
        <taxon>Novosphingobium</taxon>
    </lineage>
</organism>
<evidence type="ECO:0000313" key="3">
    <source>
        <dbReference type="Proteomes" id="UP001379235"/>
    </source>
</evidence>
<dbReference type="RefSeq" id="WP_339966951.1">
    <property type="nucleotide sequence ID" value="NZ_JBBHJY010000004.1"/>
</dbReference>
<feature type="region of interest" description="Disordered" evidence="1">
    <location>
        <begin position="33"/>
        <end position="85"/>
    </location>
</feature>
<gene>
    <name evidence="2" type="ORF">WG900_10620</name>
</gene>
<dbReference type="EMBL" id="JBBHJY010000004">
    <property type="protein sequence ID" value="MEJ6010373.1"/>
    <property type="molecule type" value="Genomic_DNA"/>
</dbReference>
<dbReference type="Proteomes" id="UP001379235">
    <property type="component" value="Unassembled WGS sequence"/>
</dbReference>
<evidence type="ECO:0000256" key="1">
    <source>
        <dbReference type="SAM" id="MobiDB-lite"/>
    </source>
</evidence>
<evidence type="ECO:0000313" key="2">
    <source>
        <dbReference type="EMBL" id="MEJ6010373.1"/>
    </source>
</evidence>
<accession>A0ABU8SAU0</accession>
<name>A0ABU8SAU0_9SPHN</name>
<sequence length="85" mass="8835">MALFKLAMAAATGYAIYGMAKAGRRRAARAQPAAFAEGEATPGFAPVRNAGPDAMASDLPKWGKVDEASDESFPASDPPSSNRFT</sequence>
<protein>
    <submittedName>
        <fullName evidence="2">Uncharacterized protein</fullName>
    </submittedName>
</protein>
<reference evidence="2 3" key="1">
    <citation type="submission" date="2024-03" db="EMBL/GenBank/DDBJ databases">
        <authorList>
            <person name="Jo J.-H."/>
        </authorList>
    </citation>
    <scope>NUCLEOTIDE SEQUENCE [LARGE SCALE GENOMIC DNA]</scope>
    <source>
        <strain evidence="2 3">AS3R-12</strain>
    </source>
</reference>
<keyword evidence="3" id="KW-1185">Reference proteome</keyword>
<comment type="caution">
    <text evidence="2">The sequence shown here is derived from an EMBL/GenBank/DDBJ whole genome shotgun (WGS) entry which is preliminary data.</text>
</comment>